<feature type="region of interest" description="Disordered" evidence="6">
    <location>
        <begin position="418"/>
        <end position="444"/>
    </location>
</feature>
<dbReference type="GO" id="GO:0046872">
    <property type="term" value="F:metal ion binding"/>
    <property type="evidence" value="ECO:0007669"/>
    <property type="project" value="UniProtKB-KW"/>
</dbReference>
<dbReference type="Pfam" id="PF00412">
    <property type="entry name" value="LIM"/>
    <property type="match status" value="2"/>
</dbReference>
<feature type="compositionally biased region" description="Polar residues" evidence="6">
    <location>
        <begin position="187"/>
        <end position="211"/>
    </location>
</feature>
<evidence type="ECO:0000256" key="1">
    <source>
        <dbReference type="ARBA" id="ARBA00022723"/>
    </source>
</evidence>
<gene>
    <name evidence="8" type="ORF">LTR05_000619</name>
</gene>
<feature type="region of interest" description="Disordered" evidence="6">
    <location>
        <begin position="1"/>
        <end position="376"/>
    </location>
</feature>
<dbReference type="SUPFAM" id="SSF57716">
    <property type="entry name" value="Glucocorticoid receptor-like (DNA-binding domain)"/>
    <property type="match status" value="1"/>
</dbReference>
<keyword evidence="2" id="KW-0677">Repeat</keyword>
<dbReference type="AlphaFoldDB" id="A0AAN7Y9L2"/>
<evidence type="ECO:0000256" key="4">
    <source>
        <dbReference type="ARBA" id="ARBA00023038"/>
    </source>
</evidence>
<feature type="domain" description="LIM zinc-binding" evidence="7">
    <location>
        <begin position="723"/>
        <end position="787"/>
    </location>
</feature>
<evidence type="ECO:0000259" key="7">
    <source>
        <dbReference type="PROSITE" id="PS50023"/>
    </source>
</evidence>
<reference evidence="8 9" key="1">
    <citation type="submission" date="2023-08" db="EMBL/GenBank/DDBJ databases">
        <title>Black Yeasts Isolated from many extreme environments.</title>
        <authorList>
            <person name="Coleine C."/>
            <person name="Stajich J.E."/>
            <person name="Selbmann L."/>
        </authorList>
    </citation>
    <scope>NUCLEOTIDE SEQUENCE [LARGE SCALE GENOMIC DNA]</scope>
    <source>
        <strain evidence="8 9">CCFEE 5910</strain>
    </source>
</reference>
<proteinExistence type="predicted"/>
<evidence type="ECO:0000256" key="2">
    <source>
        <dbReference type="ARBA" id="ARBA00022737"/>
    </source>
</evidence>
<feature type="compositionally biased region" description="Polar residues" evidence="6">
    <location>
        <begin position="540"/>
        <end position="553"/>
    </location>
</feature>
<dbReference type="CDD" id="cd08368">
    <property type="entry name" value="LIM"/>
    <property type="match status" value="1"/>
</dbReference>
<protein>
    <recommendedName>
        <fullName evidence="7">LIM zinc-binding domain-containing protein</fullName>
    </recommendedName>
</protein>
<keyword evidence="1 5" id="KW-0479">Metal-binding</keyword>
<feature type="compositionally biased region" description="Polar residues" evidence="6">
    <location>
        <begin position="7"/>
        <end position="19"/>
    </location>
</feature>
<dbReference type="InterPro" id="IPR001781">
    <property type="entry name" value="Znf_LIM"/>
</dbReference>
<dbReference type="Gene3D" id="2.10.110.10">
    <property type="entry name" value="Cysteine Rich Protein"/>
    <property type="match status" value="2"/>
</dbReference>
<accession>A0AAN7Y9L2</accession>
<comment type="caution">
    <text evidence="8">The sequence shown here is derived from an EMBL/GenBank/DDBJ whole genome shotgun (WGS) entry which is preliminary data.</text>
</comment>
<feature type="compositionally biased region" description="Low complexity" evidence="6">
    <location>
        <begin position="483"/>
        <end position="501"/>
    </location>
</feature>
<feature type="compositionally biased region" description="Polar residues" evidence="6">
    <location>
        <begin position="435"/>
        <end position="444"/>
    </location>
</feature>
<feature type="compositionally biased region" description="Basic and acidic residues" evidence="6">
    <location>
        <begin position="562"/>
        <end position="572"/>
    </location>
</feature>
<feature type="compositionally biased region" description="Polar residues" evidence="6">
    <location>
        <begin position="47"/>
        <end position="64"/>
    </location>
</feature>
<keyword evidence="4 5" id="KW-0440">LIM domain</keyword>
<dbReference type="GO" id="GO:0005634">
    <property type="term" value="C:nucleus"/>
    <property type="evidence" value="ECO:0007669"/>
    <property type="project" value="TreeGrafter"/>
</dbReference>
<dbReference type="PROSITE" id="PS00478">
    <property type="entry name" value="LIM_DOMAIN_1"/>
    <property type="match status" value="1"/>
</dbReference>
<feature type="compositionally biased region" description="Polar residues" evidence="6">
    <location>
        <begin position="351"/>
        <end position="376"/>
    </location>
</feature>
<feature type="compositionally biased region" description="Basic and acidic residues" evidence="6">
    <location>
        <begin position="106"/>
        <end position="131"/>
    </location>
</feature>
<feature type="compositionally biased region" description="Low complexity" evidence="6">
    <location>
        <begin position="512"/>
        <end position="523"/>
    </location>
</feature>
<dbReference type="Proteomes" id="UP001309876">
    <property type="component" value="Unassembled WGS sequence"/>
</dbReference>
<dbReference type="PANTHER" id="PTHR24205:SF16">
    <property type="entry name" value="GH01042P-RELATED"/>
    <property type="match status" value="1"/>
</dbReference>
<feature type="domain" description="LIM zinc-binding" evidence="7">
    <location>
        <begin position="658"/>
        <end position="722"/>
    </location>
</feature>
<feature type="compositionally biased region" description="Polar residues" evidence="6">
    <location>
        <begin position="300"/>
        <end position="311"/>
    </location>
</feature>
<dbReference type="GO" id="GO:0003712">
    <property type="term" value="F:transcription coregulator activity"/>
    <property type="evidence" value="ECO:0007669"/>
    <property type="project" value="TreeGrafter"/>
</dbReference>
<organism evidence="8 9">
    <name type="scientific">Lithohypha guttulata</name>
    <dbReference type="NCBI Taxonomy" id="1690604"/>
    <lineage>
        <taxon>Eukaryota</taxon>
        <taxon>Fungi</taxon>
        <taxon>Dikarya</taxon>
        <taxon>Ascomycota</taxon>
        <taxon>Pezizomycotina</taxon>
        <taxon>Eurotiomycetes</taxon>
        <taxon>Chaetothyriomycetidae</taxon>
        <taxon>Chaetothyriales</taxon>
        <taxon>Trichomeriaceae</taxon>
        <taxon>Lithohypha</taxon>
    </lineage>
</organism>
<feature type="region of interest" description="Disordered" evidence="6">
    <location>
        <begin position="622"/>
        <end position="659"/>
    </location>
</feature>
<keyword evidence="3 5" id="KW-0862">Zinc</keyword>
<dbReference type="PANTHER" id="PTHR24205">
    <property type="entry name" value="FOUR AND A HALF LIM DOMAINS PROTEIN"/>
    <property type="match status" value="1"/>
</dbReference>
<feature type="compositionally biased region" description="Low complexity" evidence="6">
    <location>
        <begin position="317"/>
        <end position="328"/>
    </location>
</feature>
<dbReference type="EMBL" id="JAVRRJ010000001">
    <property type="protein sequence ID" value="KAK5090447.1"/>
    <property type="molecule type" value="Genomic_DNA"/>
</dbReference>
<dbReference type="GO" id="GO:0030695">
    <property type="term" value="F:GTPase regulator activity"/>
    <property type="evidence" value="ECO:0007669"/>
    <property type="project" value="UniProtKB-ARBA"/>
</dbReference>
<dbReference type="PROSITE" id="PS50023">
    <property type="entry name" value="LIM_DOMAIN_2"/>
    <property type="match status" value="2"/>
</dbReference>
<keyword evidence="9" id="KW-1185">Reference proteome</keyword>
<dbReference type="SMART" id="SM00132">
    <property type="entry name" value="LIM"/>
    <property type="match status" value="2"/>
</dbReference>
<evidence type="ECO:0000313" key="8">
    <source>
        <dbReference type="EMBL" id="KAK5090447.1"/>
    </source>
</evidence>
<feature type="compositionally biased region" description="Low complexity" evidence="6">
    <location>
        <begin position="151"/>
        <end position="175"/>
    </location>
</feature>
<dbReference type="CDD" id="cd09397">
    <property type="entry name" value="LIM1_UF1"/>
    <property type="match status" value="1"/>
</dbReference>
<evidence type="ECO:0000256" key="6">
    <source>
        <dbReference type="SAM" id="MobiDB-lite"/>
    </source>
</evidence>
<name>A0AAN7Y9L2_9EURO</name>
<feature type="region of interest" description="Disordered" evidence="6">
    <location>
        <begin position="479"/>
        <end position="588"/>
    </location>
</feature>
<evidence type="ECO:0000256" key="5">
    <source>
        <dbReference type="PROSITE-ProRule" id="PRU00125"/>
    </source>
</evidence>
<evidence type="ECO:0000313" key="9">
    <source>
        <dbReference type="Proteomes" id="UP001309876"/>
    </source>
</evidence>
<sequence length="833" mass="90540">MEPEPMQMSSGTAMPNTSSESRRPRPFVPRIDPLAPSRSISHGELTPASSGSDSAAISPTSSGNRLLPSLKQMRKSSAPVRRPPSPELLSQDCAFPPFPTNRTKKKESQRNARERTQARESSRSRSSEHQKMWSTSAGPSRSRVRQGTAESSRPSTASSSRRPSVSSRSGSRQGSLDTVPPLPPLQPTSSHSASNSVLSTGESLRTGTSLSPAAHSPPDSSVAADRSPFPEFQEVETRNVEPDADAPAAPNTYLPSQQELTDCRTPSYRAKRPPPISDMPSRLLVETAVDSHEQSPPTPTASIARTLTSLFSRKRGTSTSSKKSTAKTPVADGPRFIALSPEPDPQDTLRIENTSHNSLTPSHESLTPSNGSMNTEMVSSPLIHDVQEAPHASVHIRPATESHPLPLEAQIAVVSDDVSETPRDVPEDVMENEPQPETSQAAQRDTLQMEQDLERRLAAMTGAPQLVVIKEDPEDMRRASLDSASSYGSIGFSHSSTSSRSFRNFEGHSHKSSISTARTTSTSEDAFMLTAGRTKHPGSTPDSPTDPYLQSNRLRPVVEISLPREKEEKDVDSYPFGEPQPTIQDVSLPLSEPNLESTAQQPPLTSPASNYDALKFEFLISPEHTPSVPPTPSSEADSLDFPFASRTRRPSTAGSRRGTCRGCSKDILTGQKSVSSRDGRLTGRYHKECFVCMTCKEAFATADFYVLNDHPYCAHHYHELNDTLCEGCGLGIEGHYLETSTVSGSGAKKFHPQCLKCATCKIQLDDDYFEHGGQVYCERDAFRVISGPRSPYGTAPSRPSPLNREYISSAEPGQGLASGRFPERRLTKLMTTT</sequence>
<evidence type="ECO:0000256" key="3">
    <source>
        <dbReference type="ARBA" id="ARBA00022833"/>
    </source>
</evidence>